<sequence length="557" mass="63529">MATENGSPQKNQDANGLSSSLELHAPRARKPVNPELAHTSNRNLLLTTPSVPLHTGSERGTPALPDDAPPSAKATSDSRASQARPFPRIDYTSRVSYFDPRSEYSNFRGFFVLFWIGLAIMVITAMLRNLKERGSLLSIRQWPLFTKNIYELAISDALMCGSMALDLPLHLIYKSSGSKGFLRWNRGGIIIQSIFQTAWLSFWCSWPFIRDWTWTAQVFFTLHLLALFMKLHSYAFYNGHLSATLNRLKQLDAPVGPNTPTTAAVRYPHTYTHLNTIASEPENEHSSPQNDYINISPIAQLREDLALELTGPSGGVTYPQNLTVTNLWDYMLCPTLCYELEYPRTPSTDPLELFYKILAVFGCVFLLMITSEEFIIPVLDESSHRLSGLVDWKDAALVFAETVSRLLFPFMVAFLLVFLVIFEYVLGAFAEITCFADRKFYSDWWNSLDWLEFSREWNIPVHHFFRRHVYSASRTALSRPMATLITFLISAMAHELLMGCITRKFRGYGFIAMMLQMPIVMVQRLPWVRDRTLLNNVLFWCSMILGLSLMCALYVLV</sequence>
<dbReference type="GO" id="GO:0034737">
    <property type="term" value="F:ergosterol O-acyltransferase activity"/>
    <property type="evidence" value="ECO:0007669"/>
    <property type="project" value="TreeGrafter"/>
</dbReference>
<dbReference type="PANTHER" id="PTHR10408">
    <property type="entry name" value="STEROL O-ACYLTRANSFERASE"/>
    <property type="match status" value="1"/>
</dbReference>
<accession>A0A9P4UMW8</accession>
<dbReference type="EMBL" id="MU003788">
    <property type="protein sequence ID" value="KAF2721722.1"/>
    <property type="molecule type" value="Genomic_DNA"/>
</dbReference>
<gene>
    <name evidence="14" type="ORF">K431DRAFT_338590</name>
</gene>
<feature type="transmembrane region" description="Helical" evidence="13">
    <location>
        <begin position="406"/>
        <end position="430"/>
    </location>
</feature>
<evidence type="ECO:0000256" key="5">
    <source>
        <dbReference type="ARBA" id="ARBA00022824"/>
    </source>
</evidence>
<feature type="transmembrane region" description="Helical" evidence="13">
    <location>
        <begin position="537"/>
        <end position="556"/>
    </location>
</feature>
<dbReference type="Proteomes" id="UP000799441">
    <property type="component" value="Unassembled WGS sequence"/>
</dbReference>
<keyword evidence="7 10" id="KW-0472">Membrane</keyword>
<feature type="transmembrane region" description="Helical" evidence="13">
    <location>
        <begin position="189"/>
        <end position="209"/>
    </location>
</feature>
<feature type="transmembrane region" description="Helical" evidence="13">
    <location>
        <begin position="353"/>
        <end position="371"/>
    </location>
</feature>
<comment type="caution">
    <text evidence="14">The sequence shown here is derived from an EMBL/GenBank/DDBJ whole genome shotgun (WGS) entry which is preliminary data.</text>
</comment>
<comment type="subcellular location">
    <subcellularLocation>
        <location evidence="1 10">Endoplasmic reticulum membrane</location>
        <topology evidence="1 10">Multi-pass membrane protein</topology>
    </subcellularLocation>
</comment>
<evidence type="ECO:0000256" key="7">
    <source>
        <dbReference type="ARBA" id="ARBA00023136"/>
    </source>
</evidence>
<feature type="transmembrane region" description="Helical" evidence="13">
    <location>
        <begin position="110"/>
        <end position="129"/>
    </location>
</feature>
<evidence type="ECO:0000313" key="15">
    <source>
        <dbReference type="Proteomes" id="UP000799441"/>
    </source>
</evidence>
<feature type="compositionally biased region" description="Polar residues" evidence="12">
    <location>
        <begin position="38"/>
        <end position="50"/>
    </location>
</feature>
<feature type="region of interest" description="Disordered" evidence="12">
    <location>
        <begin position="1"/>
        <end position="83"/>
    </location>
</feature>
<evidence type="ECO:0000256" key="9">
    <source>
        <dbReference type="ARBA" id="ARBA00023568"/>
    </source>
</evidence>
<keyword evidence="6 13" id="KW-1133">Transmembrane helix</keyword>
<comment type="similarity">
    <text evidence="2 10">Belongs to the membrane-bound acyltransferase family. Sterol o-acyltransferase subfamily.</text>
</comment>
<name>A0A9P4UMW8_9PEZI</name>
<keyword evidence="5 10" id="KW-0256">Endoplasmic reticulum</keyword>
<dbReference type="PIRSF" id="PIRSF000439">
    <property type="entry name" value="Oat_ACAT_DAG_ARE"/>
    <property type="match status" value="1"/>
</dbReference>
<evidence type="ECO:0000256" key="6">
    <source>
        <dbReference type="ARBA" id="ARBA00022989"/>
    </source>
</evidence>
<keyword evidence="4 13" id="KW-0812">Transmembrane</keyword>
<evidence type="ECO:0000256" key="11">
    <source>
        <dbReference type="PIRSR" id="PIRSR000439-1"/>
    </source>
</evidence>
<evidence type="ECO:0000256" key="3">
    <source>
        <dbReference type="ARBA" id="ARBA00022679"/>
    </source>
</evidence>
<dbReference type="PANTHER" id="PTHR10408:SF9">
    <property type="entry name" value="STEROL O-ACYLTRANSFERASE 2-RELATED"/>
    <property type="match status" value="1"/>
</dbReference>
<feature type="compositionally biased region" description="Polar residues" evidence="12">
    <location>
        <begin position="1"/>
        <end position="21"/>
    </location>
</feature>
<keyword evidence="3 10" id="KW-0808">Transferase</keyword>
<keyword evidence="8 10" id="KW-0012">Acyltransferase</keyword>
<dbReference type="AlphaFoldDB" id="A0A9P4UMW8"/>
<dbReference type="GO" id="GO:0008204">
    <property type="term" value="P:ergosterol metabolic process"/>
    <property type="evidence" value="ECO:0007669"/>
    <property type="project" value="TreeGrafter"/>
</dbReference>
<evidence type="ECO:0000256" key="4">
    <source>
        <dbReference type="ARBA" id="ARBA00022692"/>
    </source>
</evidence>
<evidence type="ECO:0000313" key="14">
    <source>
        <dbReference type="EMBL" id="KAF2721722.1"/>
    </source>
</evidence>
<protein>
    <recommendedName>
        <fullName evidence="10">O-acyltransferase</fullName>
    </recommendedName>
</protein>
<evidence type="ECO:0000256" key="13">
    <source>
        <dbReference type="SAM" id="Phobius"/>
    </source>
</evidence>
<dbReference type="InterPro" id="IPR004299">
    <property type="entry name" value="MBOAT_fam"/>
</dbReference>
<feature type="transmembrane region" description="Helical" evidence="13">
    <location>
        <begin position="215"/>
        <end position="237"/>
    </location>
</feature>
<feature type="active site" evidence="11">
    <location>
        <position position="494"/>
    </location>
</feature>
<comment type="function">
    <text evidence="9">Sterol O-acyltransferase that catalyzes the formation of stery esters.</text>
</comment>
<evidence type="ECO:0000256" key="12">
    <source>
        <dbReference type="SAM" id="MobiDB-lite"/>
    </source>
</evidence>
<reference evidence="14" key="1">
    <citation type="journal article" date="2020" name="Stud. Mycol.">
        <title>101 Dothideomycetes genomes: a test case for predicting lifestyles and emergence of pathogens.</title>
        <authorList>
            <person name="Haridas S."/>
            <person name="Albert R."/>
            <person name="Binder M."/>
            <person name="Bloem J."/>
            <person name="Labutti K."/>
            <person name="Salamov A."/>
            <person name="Andreopoulos B."/>
            <person name="Baker S."/>
            <person name="Barry K."/>
            <person name="Bills G."/>
            <person name="Bluhm B."/>
            <person name="Cannon C."/>
            <person name="Castanera R."/>
            <person name="Culley D."/>
            <person name="Daum C."/>
            <person name="Ezra D."/>
            <person name="Gonzalez J."/>
            <person name="Henrissat B."/>
            <person name="Kuo A."/>
            <person name="Liang C."/>
            <person name="Lipzen A."/>
            <person name="Lutzoni F."/>
            <person name="Magnuson J."/>
            <person name="Mondo S."/>
            <person name="Nolan M."/>
            <person name="Ohm R."/>
            <person name="Pangilinan J."/>
            <person name="Park H.-J."/>
            <person name="Ramirez L."/>
            <person name="Alfaro M."/>
            <person name="Sun H."/>
            <person name="Tritt A."/>
            <person name="Yoshinaga Y."/>
            <person name="Zwiers L.-H."/>
            <person name="Turgeon B."/>
            <person name="Goodwin S."/>
            <person name="Spatafora J."/>
            <person name="Crous P."/>
            <person name="Grigoriev I."/>
        </authorList>
    </citation>
    <scope>NUCLEOTIDE SEQUENCE</scope>
    <source>
        <strain evidence="14">CBS 116435</strain>
    </source>
</reference>
<feature type="transmembrane region" description="Helical" evidence="13">
    <location>
        <begin position="505"/>
        <end position="525"/>
    </location>
</feature>
<feature type="transmembrane region" description="Helical" evidence="13">
    <location>
        <begin position="476"/>
        <end position="493"/>
    </location>
</feature>
<dbReference type="GO" id="GO:0005789">
    <property type="term" value="C:endoplasmic reticulum membrane"/>
    <property type="evidence" value="ECO:0007669"/>
    <property type="project" value="UniProtKB-SubCell"/>
</dbReference>
<evidence type="ECO:0000256" key="1">
    <source>
        <dbReference type="ARBA" id="ARBA00004477"/>
    </source>
</evidence>
<proteinExistence type="inferred from homology"/>
<dbReference type="OrthoDB" id="10039049at2759"/>
<organism evidence="14 15">
    <name type="scientific">Polychaeton citri CBS 116435</name>
    <dbReference type="NCBI Taxonomy" id="1314669"/>
    <lineage>
        <taxon>Eukaryota</taxon>
        <taxon>Fungi</taxon>
        <taxon>Dikarya</taxon>
        <taxon>Ascomycota</taxon>
        <taxon>Pezizomycotina</taxon>
        <taxon>Dothideomycetes</taxon>
        <taxon>Dothideomycetidae</taxon>
        <taxon>Capnodiales</taxon>
        <taxon>Capnodiaceae</taxon>
        <taxon>Polychaeton</taxon>
    </lineage>
</organism>
<dbReference type="Pfam" id="PF03062">
    <property type="entry name" value="MBOAT"/>
    <property type="match status" value="1"/>
</dbReference>
<evidence type="ECO:0000256" key="10">
    <source>
        <dbReference type="PIRNR" id="PIRNR000439"/>
    </source>
</evidence>
<feature type="transmembrane region" description="Helical" evidence="13">
    <location>
        <begin position="149"/>
        <end position="169"/>
    </location>
</feature>
<keyword evidence="15" id="KW-1185">Reference proteome</keyword>
<evidence type="ECO:0000256" key="8">
    <source>
        <dbReference type="ARBA" id="ARBA00023315"/>
    </source>
</evidence>
<evidence type="ECO:0000256" key="2">
    <source>
        <dbReference type="ARBA" id="ARBA00009010"/>
    </source>
</evidence>
<dbReference type="InterPro" id="IPR014371">
    <property type="entry name" value="Oat_ACAT_DAG_ARE"/>
</dbReference>